<dbReference type="Proteomes" id="UP000030675">
    <property type="component" value="Unassembled WGS sequence"/>
</dbReference>
<protein>
    <submittedName>
        <fullName evidence="1">Uncharacterized protein</fullName>
    </submittedName>
</protein>
<gene>
    <name evidence="1" type="ORF">PLEI_3831</name>
</gene>
<evidence type="ECO:0000313" key="1">
    <source>
        <dbReference type="EMBL" id="GAD32162.1"/>
    </source>
</evidence>
<dbReference type="EMBL" id="DF196821">
    <property type="protein sequence ID" value="GAD32162.1"/>
    <property type="molecule type" value="Genomic_DNA"/>
</dbReference>
<organism evidence="1 2">
    <name type="scientific">Photobacterium leiognathi lrivu.4.1</name>
    <dbReference type="NCBI Taxonomy" id="1248232"/>
    <lineage>
        <taxon>Bacteria</taxon>
        <taxon>Pseudomonadati</taxon>
        <taxon>Pseudomonadota</taxon>
        <taxon>Gammaproteobacteria</taxon>
        <taxon>Vibrionales</taxon>
        <taxon>Vibrionaceae</taxon>
        <taxon>Photobacterium</taxon>
    </lineage>
</organism>
<dbReference type="HOGENOM" id="CLU_3294000_0_0_6"/>
<evidence type="ECO:0000313" key="2">
    <source>
        <dbReference type="Proteomes" id="UP000030675"/>
    </source>
</evidence>
<proteinExistence type="predicted"/>
<accession>V5H570</accession>
<reference evidence="2" key="1">
    <citation type="submission" date="2012-12" db="EMBL/GenBank/DDBJ databases">
        <title>Genome Sequence of Photobacterium leiognathi lrivu.4.1.</title>
        <authorList>
            <person name="Urbanczyk H."/>
            <person name="Ogura Y."/>
            <person name="Hayashi T."/>
            <person name="Dunlap P.V."/>
        </authorList>
    </citation>
    <scope>NUCLEOTIDE SEQUENCE [LARGE SCALE GENOMIC DNA]</scope>
    <source>
        <strain evidence="2">lrivu.4.1</strain>
    </source>
</reference>
<name>V5H570_PHOLE</name>
<dbReference type="AlphaFoldDB" id="V5H570"/>
<sequence>MHQQALEHSNVTMLIRLKHCAILHISRSSHLFASIITTTP</sequence>